<accession>A0A8H7AE66</accession>
<keyword evidence="2" id="KW-1133">Transmembrane helix</keyword>
<comment type="caution">
    <text evidence="3">The sequence shown here is derived from an EMBL/GenBank/DDBJ whole genome shotgun (WGS) entry which is preliminary data.</text>
</comment>
<name>A0A8H7AE66_9EURO</name>
<dbReference type="AlphaFoldDB" id="A0A8H7AE66"/>
<evidence type="ECO:0000256" key="2">
    <source>
        <dbReference type="SAM" id="Phobius"/>
    </source>
</evidence>
<proteinExistence type="predicted"/>
<protein>
    <recommendedName>
        <fullName evidence="5">Mid2 domain-containing protein</fullName>
    </recommendedName>
</protein>
<feature type="compositionally biased region" description="Low complexity" evidence="1">
    <location>
        <begin position="262"/>
        <end position="273"/>
    </location>
</feature>
<sequence>MKRNKVSSKASLRVVEQFEVGGESVIQNVIRYLLFCSNTTNASKYRKIALRVAAVMSYKRFASPSKPYCNIILLLSPFLSLLPAHCSAGCFTPNGTNINAYNGYGDDAIYAPCKNGTSASMCCAIGPLRGKPDNCFEDGSGLCYNKNGGPYVHFWRESCTDPTWRDPACVKLFTNSTNVSSTKANKDNWGDKELMQCKDGSYCEITSDENVAKACCDAGQGLFVNIVNGQVTVDTTSSNTGPTISTAFLSTVTIAATSASASGAGASTTPASIKSAESSSNNGLSTGAKTGIGVGVVGALAACALLGWRILVRKKRRRAPADYWTLNYGRKELASNEVNIQPVEMEQPNSASNV</sequence>
<feature type="region of interest" description="Disordered" evidence="1">
    <location>
        <begin position="262"/>
        <end position="281"/>
    </location>
</feature>
<evidence type="ECO:0000313" key="3">
    <source>
        <dbReference type="EMBL" id="KAF7506162.1"/>
    </source>
</evidence>
<dbReference type="OrthoDB" id="5215637at2759"/>
<keyword evidence="2" id="KW-0812">Transmembrane</keyword>
<evidence type="ECO:0000313" key="4">
    <source>
        <dbReference type="Proteomes" id="UP000606974"/>
    </source>
</evidence>
<feature type="transmembrane region" description="Helical" evidence="2">
    <location>
        <begin position="291"/>
        <end position="311"/>
    </location>
</feature>
<dbReference type="EMBL" id="JAACFV010000092">
    <property type="protein sequence ID" value="KAF7506162.1"/>
    <property type="molecule type" value="Genomic_DNA"/>
</dbReference>
<evidence type="ECO:0008006" key="5">
    <source>
        <dbReference type="Google" id="ProtNLM"/>
    </source>
</evidence>
<organism evidence="3 4">
    <name type="scientific">Endocarpon pusillum</name>
    <dbReference type="NCBI Taxonomy" id="364733"/>
    <lineage>
        <taxon>Eukaryota</taxon>
        <taxon>Fungi</taxon>
        <taxon>Dikarya</taxon>
        <taxon>Ascomycota</taxon>
        <taxon>Pezizomycotina</taxon>
        <taxon>Eurotiomycetes</taxon>
        <taxon>Chaetothyriomycetidae</taxon>
        <taxon>Verrucariales</taxon>
        <taxon>Verrucariaceae</taxon>
        <taxon>Endocarpon</taxon>
    </lineage>
</organism>
<dbReference type="Proteomes" id="UP000606974">
    <property type="component" value="Unassembled WGS sequence"/>
</dbReference>
<keyword evidence="4" id="KW-1185">Reference proteome</keyword>
<evidence type="ECO:0000256" key="1">
    <source>
        <dbReference type="SAM" id="MobiDB-lite"/>
    </source>
</evidence>
<gene>
    <name evidence="3" type="ORF">GJ744_012142</name>
</gene>
<reference evidence="3" key="1">
    <citation type="submission" date="2020-02" db="EMBL/GenBank/DDBJ databases">
        <authorList>
            <person name="Palmer J.M."/>
        </authorList>
    </citation>
    <scope>NUCLEOTIDE SEQUENCE</scope>
    <source>
        <strain evidence="3">EPUS1.4</strain>
        <tissue evidence="3">Thallus</tissue>
    </source>
</reference>
<keyword evidence="2" id="KW-0472">Membrane</keyword>